<feature type="non-terminal residue" evidence="1">
    <location>
        <position position="1"/>
    </location>
</feature>
<sequence length="58" mass="6243">MTSSDSSDSAIVSDDIDDIDLASEENSIVHTSWPTIIKKSNIPIPSTFASLSQSFDIL</sequence>
<organism evidence="1 2">
    <name type="scientific">Rotaria magnacalcarata</name>
    <dbReference type="NCBI Taxonomy" id="392030"/>
    <lineage>
        <taxon>Eukaryota</taxon>
        <taxon>Metazoa</taxon>
        <taxon>Spiralia</taxon>
        <taxon>Gnathifera</taxon>
        <taxon>Rotifera</taxon>
        <taxon>Eurotatoria</taxon>
        <taxon>Bdelloidea</taxon>
        <taxon>Philodinida</taxon>
        <taxon>Philodinidae</taxon>
        <taxon>Rotaria</taxon>
    </lineage>
</organism>
<name>A0A821I1M0_9BILA</name>
<accession>A0A821I1M0</accession>
<gene>
    <name evidence="1" type="ORF">OVN521_LOCUS48050</name>
</gene>
<comment type="caution">
    <text evidence="1">The sequence shown here is derived from an EMBL/GenBank/DDBJ whole genome shotgun (WGS) entry which is preliminary data.</text>
</comment>
<evidence type="ECO:0000313" key="2">
    <source>
        <dbReference type="Proteomes" id="UP000663866"/>
    </source>
</evidence>
<dbReference type="Proteomes" id="UP000663866">
    <property type="component" value="Unassembled WGS sequence"/>
</dbReference>
<proteinExistence type="predicted"/>
<feature type="non-terminal residue" evidence="1">
    <location>
        <position position="58"/>
    </location>
</feature>
<dbReference type="EMBL" id="CAJOBG010097886">
    <property type="protein sequence ID" value="CAF4690689.1"/>
    <property type="molecule type" value="Genomic_DNA"/>
</dbReference>
<dbReference type="AlphaFoldDB" id="A0A821I1M0"/>
<keyword evidence="2" id="KW-1185">Reference proteome</keyword>
<reference evidence="1" key="1">
    <citation type="submission" date="2021-02" db="EMBL/GenBank/DDBJ databases">
        <authorList>
            <person name="Nowell W R."/>
        </authorList>
    </citation>
    <scope>NUCLEOTIDE SEQUENCE</scope>
</reference>
<evidence type="ECO:0000313" key="1">
    <source>
        <dbReference type="EMBL" id="CAF4690689.1"/>
    </source>
</evidence>
<protein>
    <submittedName>
        <fullName evidence="1">Uncharacterized protein</fullName>
    </submittedName>
</protein>